<dbReference type="EMBL" id="AYSO01000016">
    <property type="protein sequence ID" value="KIE46631.1"/>
    <property type="molecule type" value="Genomic_DNA"/>
</dbReference>
<protein>
    <submittedName>
        <fullName evidence="1">Putative IS transposase domain protein</fullName>
    </submittedName>
</protein>
<evidence type="ECO:0000313" key="1">
    <source>
        <dbReference type="EMBL" id="KIE46631.1"/>
    </source>
</evidence>
<gene>
    <name evidence="1" type="ORF">U732_3279</name>
</gene>
<dbReference type="Proteomes" id="UP000031366">
    <property type="component" value="Unassembled WGS sequence"/>
</dbReference>
<reference evidence="1 2" key="1">
    <citation type="journal article" date="2015" name="Infect. Genet. Evol.">
        <title>Genomic sequences of six botulinum neurotoxin-producing strains representing three clostridial species illustrate the mobility and diversity of botulinum neurotoxin genes.</title>
        <authorList>
            <person name="Smith T.J."/>
            <person name="Hill K.K."/>
            <person name="Xie G."/>
            <person name="Foley B.T."/>
            <person name="Williamson C.H."/>
            <person name="Foster J.T."/>
            <person name="Johnson S.L."/>
            <person name="Chertkov O."/>
            <person name="Teshima H."/>
            <person name="Gibbons H.S."/>
            <person name="Johnsky L.A."/>
            <person name="Karavis M.A."/>
            <person name="Smith L.A."/>
        </authorList>
    </citation>
    <scope>NUCLEOTIDE SEQUENCE [LARGE SCALE GENOMIC DNA]</scope>
    <source>
        <strain evidence="1 2">CDC 2741</strain>
    </source>
</reference>
<accession>A0A0C1R7W6</accession>
<sequence length="146" mass="17062">MANYVLTLPLKMEKWQEDILEKRLNIARQIYNACLGEILSRYRLMQRQKEYGLAMKMVKGKKRNAIFDKLSKKFGVTKFDLNKFIKSMGQKFKQNLGSQMVQEIAERSFTSFEKLIRKMLTIAVMDNIISPITKYNLSRAVEGLAQ</sequence>
<dbReference type="AlphaFoldDB" id="A0A0C1R7W6"/>
<proteinExistence type="predicted"/>
<evidence type="ECO:0000313" key="2">
    <source>
        <dbReference type="Proteomes" id="UP000031366"/>
    </source>
</evidence>
<dbReference type="RefSeq" id="WP_236887406.1">
    <property type="nucleotide sequence ID" value="NZ_AYSO01000016.1"/>
</dbReference>
<name>A0A0C1R7W6_9CLOT</name>
<organism evidence="1 2">
    <name type="scientific">Clostridium argentinense CDC 2741</name>
    <dbReference type="NCBI Taxonomy" id="1418104"/>
    <lineage>
        <taxon>Bacteria</taxon>
        <taxon>Bacillati</taxon>
        <taxon>Bacillota</taxon>
        <taxon>Clostridia</taxon>
        <taxon>Eubacteriales</taxon>
        <taxon>Clostridiaceae</taxon>
        <taxon>Clostridium</taxon>
    </lineage>
</organism>
<comment type="caution">
    <text evidence="1">The sequence shown here is derived from an EMBL/GenBank/DDBJ whole genome shotgun (WGS) entry which is preliminary data.</text>
</comment>
<keyword evidence="2" id="KW-1185">Reference proteome</keyword>